<dbReference type="Proteomes" id="UP001190700">
    <property type="component" value="Unassembled WGS sequence"/>
</dbReference>
<organism evidence="2 3">
    <name type="scientific">Cymbomonas tetramitiformis</name>
    <dbReference type="NCBI Taxonomy" id="36881"/>
    <lineage>
        <taxon>Eukaryota</taxon>
        <taxon>Viridiplantae</taxon>
        <taxon>Chlorophyta</taxon>
        <taxon>Pyramimonadophyceae</taxon>
        <taxon>Pyramimonadales</taxon>
        <taxon>Pyramimonadaceae</taxon>
        <taxon>Cymbomonas</taxon>
    </lineage>
</organism>
<feature type="region of interest" description="Disordered" evidence="1">
    <location>
        <begin position="87"/>
        <end position="161"/>
    </location>
</feature>
<name>A0AAE0LJR8_9CHLO</name>
<proteinExistence type="predicted"/>
<dbReference type="EMBL" id="LGRX02000894">
    <property type="protein sequence ID" value="KAK3287344.1"/>
    <property type="molecule type" value="Genomic_DNA"/>
</dbReference>
<evidence type="ECO:0000313" key="2">
    <source>
        <dbReference type="EMBL" id="KAK3287344.1"/>
    </source>
</evidence>
<comment type="caution">
    <text evidence="2">The sequence shown here is derived from an EMBL/GenBank/DDBJ whole genome shotgun (WGS) entry which is preliminary data.</text>
</comment>
<protein>
    <submittedName>
        <fullName evidence="2">Uncharacterized protein</fullName>
    </submittedName>
</protein>
<evidence type="ECO:0000256" key="1">
    <source>
        <dbReference type="SAM" id="MobiDB-lite"/>
    </source>
</evidence>
<gene>
    <name evidence="2" type="ORF">CYMTET_5145</name>
</gene>
<reference evidence="2 3" key="1">
    <citation type="journal article" date="2015" name="Genome Biol. Evol.">
        <title>Comparative Genomics of a Bacterivorous Green Alga Reveals Evolutionary Causalities and Consequences of Phago-Mixotrophic Mode of Nutrition.</title>
        <authorList>
            <person name="Burns J.A."/>
            <person name="Paasch A."/>
            <person name="Narechania A."/>
            <person name="Kim E."/>
        </authorList>
    </citation>
    <scope>NUCLEOTIDE SEQUENCE [LARGE SCALE GENOMIC DNA]</scope>
    <source>
        <strain evidence="2 3">PLY_AMNH</strain>
    </source>
</reference>
<dbReference type="AlphaFoldDB" id="A0AAE0LJR8"/>
<evidence type="ECO:0000313" key="3">
    <source>
        <dbReference type="Proteomes" id="UP001190700"/>
    </source>
</evidence>
<feature type="compositionally biased region" description="Low complexity" evidence="1">
    <location>
        <begin position="87"/>
        <end position="159"/>
    </location>
</feature>
<sequence>MNRYVLLGTAYDIKSECEVYCTDAYGCIGFSLYYNGDNQGCEIITSHTTDEGLTPGTFTAGGTTACTSPDSFISYSGVAECYRLATNAPTNSPTGTPTTQTPTTLSPTGAPTTTAPTTLHPTTANPTSSPTLSPTTLHPTTVNPTTSHPTTSTPTGAPTLGHFDMPSGYPLKTVTEYPYAVKYAYKFSAVETLYWVLQEGAFSAGSTTWPTTTQVSSGTADNQVVHGSGTFLTASDEVALAFKAVNDGGTYALLKPSTTYQLCTLAEAAGSVQQHRAYCEEFTTLLDTKKPVYGTPLPRSFELTCERAPDFEPLLDIRPTLSATDEWDNSLTAGISASNYLQNPKLGGKASQSIVYTVKDASGNKARKTLSCLKSPCRPSQHTGGSSDAKGTLGTSRVQKKVDSLTQELTDLETVKGDDLDTLKTAKTVSKSLVRGMSKAYKHGEASDCCMRCHMVTVNSNDELR</sequence>
<accession>A0AAE0LJR8</accession>
<feature type="region of interest" description="Disordered" evidence="1">
    <location>
        <begin position="374"/>
        <end position="395"/>
    </location>
</feature>
<keyword evidence="3" id="KW-1185">Reference proteome</keyword>